<reference evidence="2" key="2">
    <citation type="submission" date="2019-06" db="EMBL/GenBank/DDBJ databases">
        <title>Genomics analysis of Aphanomyces spp. identifies a new class of oomycete effector associated with host adaptation.</title>
        <authorList>
            <person name="Gaulin E."/>
        </authorList>
    </citation>
    <scope>NUCLEOTIDE SEQUENCE</scope>
    <source>
        <strain evidence="2">CBS 578.67</strain>
    </source>
</reference>
<name>A0A485KPD0_9STRA</name>
<keyword evidence="4" id="KW-1185">Reference proteome</keyword>
<dbReference type="AlphaFoldDB" id="A0A485KPD0"/>
<accession>A0A485KPD0</accession>
<evidence type="ECO:0000313" key="2">
    <source>
        <dbReference type="EMBL" id="KAF0699510.1"/>
    </source>
</evidence>
<gene>
    <name evidence="3" type="primary">Aste57867_9932</name>
    <name evidence="2" type="ORF">As57867_009893</name>
    <name evidence="3" type="ORF">ASTE57867_9932</name>
</gene>
<feature type="compositionally biased region" description="Basic residues" evidence="1">
    <location>
        <begin position="360"/>
        <end position="371"/>
    </location>
</feature>
<dbReference type="OrthoDB" id="64432at2759"/>
<evidence type="ECO:0000313" key="4">
    <source>
        <dbReference type="Proteomes" id="UP000332933"/>
    </source>
</evidence>
<dbReference type="EMBL" id="VJMH01005173">
    <property type="protein sequence ID" value="KAF0699510.1"/>
    <property type="molecule type" value="Genomic_DNA"/>
</dbReference>
<reference evidence="3 4" key="1">
    <citation type="submission" date="2019-03" db="EMBL/GenBank/DDBJ databases">
        <authorList>
            <person name="Gaulin E."/>
            <person name="Dumas B."/>
        </authorList>
    </citation>
    <scope>NUCLEOTIDE SEQUENCE [LARGE SCALE GENOMIC DNA]</scope>
    <source>
        <strain evidence="3">CBS 568.67</strain>
    </source>
</reference>
<protein>
    <submittedName>
        <fullName evidence="3">Aste57867_9932 protein</fullName>
    </submittedName>
</protein>
<evidence type="ECO:0000256" key="1">
    <source>
        <dbReference type="SAM" id="MobiDB-lite"/>
    </source>
</evidence>
<evidence type="ECO:0000313" key="3">
    <source>
        <dbReference type="EMBL" id="VFT86810.1"/>
    </source>
</evidence>
<dbReference type="EMBL" id="CAADRA010005194">
    <property type="protein sequence ID" value="VFT86810.1"/>
    <property type="molecule type" value="Genomic_DNA"/>
</dbReference>
<organism evidence="3 4">
    <name type="scientific">Aphanomyces stellatus</name>
    <dbReference type="NCBI Taxonomy" id="120398"/>
    <lineage>
        <taxon>Eukaryota</taxon>
        <taxon>Sar</taxon>
        <taxon>Stramenopiles</taxon>
        <taxon>Oomycota</taxon>
        <taxon>Saprolegniomycetes</taxon>
        <taxon>Saprolegniales</taxon>
        <taxon>Verrucalvaceae</taxon>
        <taxon>Aphanomyces</taxon>
    </lineage>
</organism>
<dbReference type="Proteomes" id="UP000332933">
    <property type="component" value="Unassembled WGS sequence"/>
</dbReference>
<sequence length="747" mass="82654">MLLVNQTGFGRVWALDVTADDAPRFSARVSSFNPDQGGNFHWGPELTLPLSFAGDLVAAAFVDDLTIGLNSLFVVVRESPTTVSFACVYLSEHGVDLDGDTFHTHTLPLAWTARPIHVEVLDGPRFVLTCGEQSQVLALHNDELDIISLPPHAHALQSARLVFNAAVDPNDDSNNAFHLLAHSVSSNGEHHWLTLPLPSVGIMSRKKVPKLSPPSWAPPRYIPRTLNLASVSCVHIFQRDDRHPNRILAGTTAPSLVDIVHGCIVSTVQLPGVPIDIAHARLGEDDFFGVRCDDAHQTVRHYALRALTKAEFTHVHRVVVGDFVGNGHHQMLLVGDDLFQEARWVLTDIDSVYPASARKLKQTKKGKKASRRQVNDDDDGRIHVHMDKLKVEPDQAKKLKTIQASLALRAQIAAADVAREQAMLEHKKSLGQMMQHNVWDAWIQLRREKHPESPMPIMPTAPTTASFPELQTVVPPLDDNDDEEDPPSKDETPPTGNLGHPMELVATTPMWIQHTPSKSILFLRATVRNVSTQPLHDATLVVAPYKCNIVGRVDIREHFAPNEVHDFAIEIDMSQDMYTQSAMRVNLLGHWGESDCLFFPNGHVNLKIEDILRLPVETPDQDSVEFVLLSKTCQLDQWLPAHQAELGVQILHLQPGAADVVVSAPNAAVLDGKVAHLRRLLKPHDIFCIEDPRRAAHMELIGDALAKLKAEVTATTNVEVLAAQIDADLAVGHLLQSMERRSHFQSL</sequence>
<feature type="region of interest" description="Disordered" evidence="1">
    <location>
        <begin position="472"/>
        <end position="500"/>
    </location>
</feature>
<feature type="region of interest" description="Disordered" evidence="1">
    <location>
        <begin position="360"/>
        <end position="379"/>
    </location>
</feature>
<proteinExistence type="predicted"/>